<reference evidence="3 4" key="1">
    <citation type="submission" date="2016-07" db="EMBL/GenBank/DDBJ databases">
        <title>Pervasive Adenine N6-methylation of Active Genes in Fungi.</title>
        <authorList>
            <consortium name="DOE Joint Genome Institute"/>
            <person name="Mondo S.J."/>
            <person name="Dannebaum R.O."/>
            <person name="Kuo R.C."/>
            <person name="Labutti K."/>
            <person name="Haridas S."/>
            <person name="Kuo A."/>
            <person name="Salamov A."/>
            <person name="Ahrendt S.R."/>
            <person name="Lipzen A."/>
            <person name="Sullivan W."/>
            <person name="Andreopoulos W.B."/>
            <person name="Clum A."/>
            <person name="Lindquist E."/>
            <person name="Daum C."/>
            <person name="Ramamoorthy G.K."/>
            <person name="Gryganskyi A."/>
            <person name="Culley D."/>
            <person name="Magnuson J.K."/>
            <person name="James T.Y."/>
            <person name="O'Malley M.A."/>
            <person name="Stajich J.E."/>
            <person name="Spatafora J.W."/>
            <person name="Visel A."/>
            <person name="Grigoriev I.V."/>
        </authorList>
    </citation>
    <scope>NUCLEOTIDE SEQUENCE [LARGE SCALE GENOMIC DNA]</scope>
    <source>
        <strain evidence="3 4">CBS 931.73</strain>
    </source>
</reference>
<dbReference type="Proteomes" id="UP000193498">
    <property type="component" value="Unassembled WGS sequence"/>
</dbReference>
<dbReference type="Gene3D" id="3.20.20.70">
    <property type="entry name" value="Aldolase class I"/>
    <property type="match status" value="1"/>
</dbReference>
<protein>
    <submittedName>
        <fullName evidence="3">IMPDH-domain-containing protein</fullName>
    </submittedName>
</protein>
<comment type="caution">
    <text evidence="3">The sequence shown here is derived from an EMBL/GenBank/DDBJ whole genome shotgun (WGS) entry which is preliminary data.</text>
</comment>
<evidence type="ECO:0000259" key="2">
    <source>
        <dbReference type="Pfam" id="PF00478"/>
    </source>
</evidence>
<dbReference type="Pfam" id="PF00478">
    <property type="entry name" value="IMPDH"/>
    <property type="match status" value="1"/>
</dbReference>
<feature type="domain" description="IMP dehydrogenase/GMP reductase" evidence="2">
    <location>
        <begin position="37"/>
        <end position="131"/>
    </location>
</feature>
<dbReference type="GO" id="GO:0003938">
    <property type="term" value="F:IMP dehydrogenase activity"/>
    <property type="evidence" value="ECO:0007669"/>
    <property type="project" value="InterPro"/>
</dbReference>
<dbReference type="InterPro" id="IPR001093">
    <property type="entry name" value="IMP_DH_GMPRt"/>
</dbReference>
<evidence type="ECO:0000313" key="4">
    <source>
        <dbReference type="Proteomes" id="UP000193498"/>
    </source>
</evidence>
<dbReference type="GO" id="GO:0005737">
    <property type="term" value="C:cytoplasm"/>
    <property type="evidence" value="ECO:0007669"/>
    <property type="project" value="TreeGrafter"/>
</dbReference>
<accession>A0A1Y1Z8F5</accession>
<dbReference type="SMART" id="SM01240">
    <property type="entry name" value="IMPDH"/>
    <property type="match status" value="1"/>
</dbReference>
<dbReference type="PANTHER" id="PTHR11911">
    <property type="entry name" value="INOSINE-5-MONOPHOSPHATE DEHYDROGENASE RELATED"/>
    <property type="match status" value="1"/>
</dbReference>
<dbReference type="OrthoDB" id="416622at2759"/>
<sequence>MSSGQYLDASKATEVLRKMGSDGLSVEELMDLQHSGGLTYNDFLILPGYIDFPAHAVKLESKITKKITIKTPFMSSPMDTVTEADMAINMALLGGVGVLHHNCSIEEQVAMVRKVKTFENGFIVDPMILTPEHTVDDVRQIKATKGFCGIPITGECLPYFMCAGLCYDEIKYLITFVLPNWNINLSLWKIFSELRDQHYS</sequence>
<proteinExistence type="inferred from homology"/>
<dbReference type="PANTHER" id="PTHR11911:SF111">
    <property type="entry name" value="INOSINE-5'-MONOPHOSPHATE DEHYDROGENASE"/>
    <property type="match status" value="1"/>
</dbReference>
<dbReference type="EMBL" id="MCFE01000015">
    <property type="protein sequence ID" value="ORY06549.1"/>
    <property type="molecule type" value="Genomic_DNA"/>
</dbReference>
<comment type="similarity">
    <text evidence="1">Belongs to the IMPDH/GMPR family.</text>
</comment>
<dbReference type="InterPro" id="IPR013785">
    <property type="entry name" value="Aldolase_TIM"/>
</dbReference>
<dbReference type="InterPro" id="IPR005990">
    <property type="entry name" value="IMP_DH"/>
</dbReference>
<dbReference type="InParanoid" id="A0A1Y1Z8F5"/>
<dbReference type="SUPFAM" id="SSF51412">
    <property type="entry name" value="Inosine monophosphate dehydrogenase (IMPDH)"/>
    <property type="match status" value="1"/>
</dbReference>
<name>A0A1Y1Z8F5_9FUNG</name>
<evidence type="ECO:0000313" key="3">
    <source>
        <dbReference type="EMBL" id="ORY06549.1"/>
    </source>
</evidence>
<dbReference type="STRING" id="1314790.A0A1Y1Z8F5"/>
<organism evidence="3 4">
    <name type="scientific">Basidiobolus meristosporus CBS 931.73</name>
    <dbReference type="NCBI Taxonomy" id="1314790"/>
    <lineage>
        <taxon>Eukaryota</taxon>
        <taxon>Fungi</taxon>
        <taxon>Fungi incertae sedis</taxon>
        <taxon>Zoopagomycota</taxon>
        <taxon>Entomophthoromycotina</taxon>
        <taxon>Basidiobolomycetes</taxon>
        <taxon>Basidiobolales</taxon>
        <taxon>Basidiobolaceae</taxon>
        <taxon>Basidiobolus</taxon>
    </lineage>
</organism>
<keyword evidence="4" id="KW-1185">Reference proteome</keyword>
<gene>
    <name evidence="3" type="ORF">K493DRAFT_295885</name>
</gene>
<dbReference type="FunFam" id="3.20.20.70:FF:000424">
    <property type="entry name" value="Inosine-5'-monophosphate dehydrogenase 2"/>
    <property type="match status" value="1"/>
</dbReference>
<dbReference type="AlphaFoldDB" id="A0A1Y1Z8F5"/>
<evidence type="ECO:0000256" key="1">
    <source>
        <dbReference type="ARBA" id="ARBA00005502"/>
    </source>
</evidence>
<dbReference type="GO" id="GO:0006183">
    <property type="term" value="P:GTP biosynthetic process"/>
    <property type="evidence" value="ECO:0007669"/>
    <property type="project" value="TreeGrafter"/>
</dbReference>